<dbReference type="AlphaFoldDB" id="A0A6S6SWU1"/>
<evidence type="ECO:0000313" key="1">
    <source>
        <dbReference type="EMBL" id="CAA6809016.1"/>
    </source>
</evidence>
<name>A0A6S6SWU1_9BACT</name>
<proteinExistence type="predicted"/>
<accession>A0A6S6SWU1</accession>
<protein>
    <recommendedName>
        <fullName evidence="2">DUF2281 domain-containing protein</fullName>
    </recommendedName>
</protein>
<dbReference type="EMBL" id="CACVAR010000184">
    <property type="protein sequence ID" value="CAA6809016.1"/>
    <property type="molecule type" value="Genomic_DNA"/>
</dbReference>
<organism evidence="1">
    <name type="scientific">uncultured Sulfurovum sp</name>
    <dbReference type="NCBI Taxonomy" id="269237"/>
    <lineage>
        <taxon>Bacteria</taxon>
        <taxon>Pseudomonadati</taxon>
        <taxon>Campylobacterota</taxon>
        <taxon>Epsilonproteobacteria</taxon>
        <taxon>Campylobacterales</taxon>
        <taxon>Sulfurovaceae</taxon>
        <taxon>Sulfurovum</taxon>
        <taxon>environmental samples</taxon>
    </lineage>
</organism>
<sequence length="78" mass="8836">MEAVDLRKGLITTINTLPADMLEELNKFLSFLEYTNLSNTDGSKEEILQNIETSAKEMQKIKEGTLKARSANEFLNEL</sequence>
<evidence type="ECO:0008006" key="2">
    <source>
        <dbReference type="Google" id="ProtNLM"/>
    </source>
</evidence>
<reference evidence="1" key="1">
    <citation type="submission" date="2020-01" db="EMBL/GenBank/DDBJ databases">
        <authorList>
            <person name="Meier V. D."/>
            <person name="Meier V D."/>
        </authorList>
    </citation>
    <scope>NUCLEOTIDE SEQUENCE</scope>
    <source>
        <strain evidence="1">HLG_WM_MAG_03</strain>
    </source>
</reference>
<gene>
    <name evidence="1" type="ORF">HELGO_WM39289</name>
</gene>